<dbReference type="AlphaFoldDB" id="A0A838L6A7"/>
<dbReference type="PROSITE" id="PS51257">
    <property type="entry name" value="PROKAR_LIPOPROTEIN"/>
    <property type="match status" value="1"/>
</dbReference>
<evidence type="ECO:0000313" key="1">
    <source>
        <dbReference type="EMBL" id="MBA2933989.1"/>
    </source>
</evidence>
<evidence type="ECO:0000313" key="2">
    <source>
        <dbReference type="Proteomes" id="UP000570166"/>
    </source>
</evidence>
<dbReference type="EMBL" id="JACEIB010000005">
    <property type="protein sequence ID" value="MBA2933989.1"/>
    <property type="molecule type" value="Genomic_DNA"/>
</dbReference>
<reference evidence="1 2" key="1">
    <citation type="submission" date="2020-07" db="EMBL/GenBank/DDBJ databases">
        <authorList>
            <person name="Sun Q."/>
        </authorList>
    </citation>
    <scope>NUCLEOTIDE SEQUENCE [LARGE SCALE GENOMIC DNA]</scope>
    <source>
        <strain evidence="1 2">CGMCC 1.13654</strain>
    </source>
</reference>
<name>A0A838L6A7_9SPHN</name>
<proteinExistence type="predicted"/>
<dbReference type="Proteomes" id="UP000570166">
    <property type="component" value="Unassembled WGS sequence"/>
</dbReference>
<gene>
    <name evidence="1" type="ORF">HZF05_07735</name>
</gene>
<organism evidence="1 2">
    <name type="scientific">Sphingomonas chungangi</name>
    <dbReference type="NCBI Taxonomy" id="2683589"/>
    <lineage>
        <taxon>Bacteria</taxon>
        <taxon>Pseudomonadati</taxon>
        <taxon>Pseudomonadota</taxon>
        <taxon>Alphaproteobacteria</taxon>
        <taxon>Sphingomonadales</taxon>
        <taxon>Sphingomonadaceae</taxon>
        <taxon>Sphingomonas</taxon>
    </lineage>
</organism>
<comment type="caution">
    <text evidence="1">The sequence shown here is derived from an EMBL/GenBank/DDBJ whole genome shotgun (WGS) entry which is preliminary data.</text>
</comment>
<protein>
    <recommendedName>
        <fullName evidence="3">Lipoprotein</fullName>
    </recommendedName>
</protein>
<evidence type="ECO:0008006" key="3">
    <source>
        <dbReference type="Google" id="ProtNLM"/>
    </source>
</evidence>
<dbReference type="RefSeq" id="WP_160366221.1">
    <property type="nucleotide sequence ID" value="NZ_JACEIB010000005.1"/>
</dbReference>
<keyword evidence="2" id="KW-1185">Reference proteome</keyword>
<accession>A0A838L6A7</accession>
<sequence length="104" mass="11158">MKRIAILSLVLFASACSTISPEAKVREKLVDAGVRPELADCMAGKLVRKLNDDELHQLARAAKLPGQHPGQMSFDELSERLQALNDPHIVSVVTRVGLGCAIAG</sequence>